<dbReference type="InterPro" id="IPR025654">
    <property type="entry name" value="PEX2/10"/>
</dbReference>
<dbReference type="EC" id="2.3.2.27" evidence="5"/>
<reference evidence="21" key="1">
    <citation type="submission" date="2023-08" db="EMBL/GenBank/DDBJ databases">
        <authorList>
            <person name="Audoor S."/>
            <person name="Bilcke G."/>
        </authorList>
    </citation>
    <scope>NUCLEOTIDE SEQUENCE</scope>
</reference>
<evidence type="ECO:0000259" key="20">
    <source>
        <dbReference type="PROSITE" id="PS50089"/>
    </source>
</evidence>
<keyword evidence="22" id="KW-1185">Reference proteome</keyword>
<evidence type="ECO:0000256" key="13">
    <source>
        <dbReference type="ARBA" id="ARBA00022833"/>
    </source>
</evidence>
<dbReference type="Gene3D" id="3.30.40.10">
    <property type="entry name" value="Zinc/RING finger domain, C3HC4 (zinc finger)"/>
    <property type="match status" value="1"/>
</dbReference>
<dbReference type="Pfam" id="PF13639">
    <property type="entry name" value="zf-RING_2"/>
    <property type="match status" value="1"/>
</dbReference>
<evidence type="ECO:0000256" key="10">
    <source>
        <dbReference type="ARBA" id="ARBA00022723"/>
    </source>
</evidence>
<name>A0AAD2FJE5_9STRA</name>
<comment type="pathway">
    <text evidence="3">Protein modification; protein ubiquitination.</text>
</comment>
<accession>A0AAD2FJE5</accession>
<dbReference type="PANTHER" id="PTHR23350:SF0">
    <property type="entry name" value="PEROXISOME BIOGENESIS FACTOR 10"/>
    <property type="match status" value="1"/>
</dbReference>
<evidence type="ECO:0000313" key="22">
    <source>
        <dbReference type="Proteomes" id="UP001295423"/>
    </source>
</evidence>
<evidence type="ECO:0000256" key="8">
    <source>
        <dbReference type="ARBA" id="ARBA00022679"/>
    </source>
</evidence>
<dbReference type="InterPro" id="IPR001841">
    <property type="entry name" value="Znf_RING"/>
</dbReference>
<evidence type="ECO:0000256" key="15">
    <source>
        <dbReference type="ARBA" id="ARBA00022989"/>
    </source>
</evidence>
<evidence type="ECO:0000256" key="16">
    <source>
        <dbReference type="ARBA" id="ARBA00023136"/>
    </source>
</evidence>
<keyword evidence="10" id="KW-0479">Metal-binding</keyword>
<keyword evidence="6" id="KW-0813">Transport</keyword>
<dbReference type="EMBL" id="CAKOGP040001112">
    <property type="protein sequence ID" value="CAJ1943158.1"/>
    <property type="molecule type" value="Genomic_DNA"/>
</dbReference>
<feature type="domain" description="RING-type" evidence="20">
    <location>
        <begin position="186"/>
        <end position="226"/>
    </location>
</feature>
<dbReference type="GO" id="GO:0016558">
    <property type="term" value="P:protein import into peroxisome matrix"/>
    <property type="evidence" value="ECO:0007669"/>
    <property type="project" value="InterPro"/>
</dbReference>
<evidence type="ECO:0000256" key="1">
    <source>
        <dbReference type="ARBA" id="ARBA00000900"/>
    </source>
</evidence>
<dbReference type="SMART" id="SM00184">
    <property type="entry name" value="RING"/>
    <property type="match status" value="1"/>
</dbReference>
<keyword evidence="11 18" id="KW-0863">Zinc-finger</keyword>
<dbReference type="GO" id="GO:0061630">
    <property type="term" value="F:ubiquitin protein ligase activity"/>
    <property type="evidence" value="ECO:0007669"/>
    <property type="project" value="UniProtKB-EC"/>
</dbReference>
<evidence type="ECO:0000256" key="9">
    <source>
        <dbReference type="ARBA" id="ARBA00022692"/>
    </source>
</evidence>
<protein>
    <recommendedName>
        <fullName evidence="5">RING-type E3 ubiquitin transferase</fullName>
        <ecNumber evidence="5">2.3.2.27</ecNumber>
    </recommendedName>
</protein>
<dbReference type="GO" id="GO:0005778">
    <property type="term" value="C:peroxisomal membrane"/>
    <property type="evidence" value="ECO:0007669"/>
    <property type="project" value="UniProtKB-SubCell"/>
</dbReference>
<gene>
    <name evidence="21" type="ORF">CYCCA115_LOCUS8305</name>
</gene>
<proteinExistence type="inferred from homology"/>
<keyword evidence="17" id="KW-0576">Peroxisome</keyword>
<keyword evidence="16" id="KW-0472">Membrane</keyword>
<organism evidence="21 22">
    <name type="scientific">Cylindrotheca closterium</name>
    <dbReference type="NCBI Taxonomy" id="2856"/>
    <lineage>
        <taxon>Eukaryota</taxon>
        <taxon>Sar</taxon>
        <taxon>Stramenopiles</taxon>
        <taxon>Ochrophyta</taxon>
        <taxon>Bacillariophyta</taxon>
        <taxon>Bacillariophyceae</taxon>
        <taxon>Bacillariophycidae</taxon>
        <taxon>Bacillariales</taxon>
        <taxon>Bacillariaceae</taxon>
        <taxon>Cylindrotheca</taxon>
    </lineage>
</organism>
<evidence type="ECO:0000256" key="14">
    <source>
        <dbReference type="ARBA" id="ARBA00022927"/>
    </source>
</evidence>
<keyword evidence="9" id="KW-0812">Transmembrane</keyword>
<feature type="compositionally biased region" description="Polar residues" evidence="19">
    <location>
        <begin position="8"/>
        <end position="24"/>
    </location>
</feature>
<dbReference type="InterPro" id="IPR013083">
    <property type="entry name" value="Znf_RING/FYVE/PHD"/>
</dbReference>
<evidence type="ECO:0000256" key="5">
    <source>
        <dbReference type="ARBA" id="ARBA00012483"/>
    </source>
</evidence>
<evidence type="ECO:0000313" key="21">
    <source>
        <dbReference type="EMBL" id="CAJ1943158.1"/>
    </source>
</evidence>
<feature type="region of interest" description="Disordered" evidence="19">
    <location>
        <begin position="1"/>
        <end position="24"/>
    </location>
</feature>
<dbReference type="Proteomes" id="UP001295423">
    <property type="component" value="Unassembled WGS sequence"/>
</dbReference>
<evidence type="ECO:0000256" key="18">
    <source>
        <dbReference type="PROSITE-ProRule" id="PRU00175"/>
    </source>
</evidence>
<keyword evidence="7" id="KW-0962">Peroxisome biogenesis</keyword>
<dbReference type="PROSITE" id="PS00518">
    <property type="entry name" value="ZF_RING_1"/>
    <property type="match status" value="1"/>
</dbReference>
<evidence type="ECO:0000256" key="12">
    <source>
        <dbReference type="ARBA" id="ARBA00022786"/>
    </source>
</evidence>
<keyword evidence="12" id="KW-0833">Ubl conjugation pathway</keyword>
<comment type="catalytic activity">
    <reaction evidence="1">
        <text>S-ubiquitinyl-[E2 ubiquitin-conjugating enzyme]-L-cysteine + [acceptor protein]-L-lysine = [E2 ubiquitin-conjugating enzyme]-L-cysteine + N(6)-ubiquitinyl-[acceptor protein]-L-lysine.</text>
        <dbReference type="EC" id="2.3.2.27"/>
    </reaction>
</comment>
<dbReference type="GO" id="GO:0008270">
    <property type="term" value="F:zinc ion binding"/>
    <property type="evidence" value="ECO:0007669"/>
    <property type="project" value="UniProtKB-KW"/>
</dbReference>
<dbReference type="InterPro" id="IPR017907">
    <property type="entry name" value="Znf_RING_CS"/>
</dbReference>
<keyword evidence="13" id="KW-0862">Zinc</keyword>
<dbReference type="PANTHER" id="PTHR23350">
    <property type="entry name" value="PEROXISOME ASSEMBLY PROTEIN 10"/>
    <property type="match status" value="1"/>
</dbReference>
<evidence type="ECO:0000256" key="11">
    <source>
        <dbReference type="ARBA" id="ARBA00022771"/>
    </source>
</evidence>
<evidence type="ECO:0000256" key="6">
    <source>
        <dbReference type="ARBA" id="ARBA00022448"/>
    </source>
</evidence>
<evidence type="ECO:0000256" key="3">
    <source>
        <dbReference type="ARBA" id="ARBA00004906"/>
    </source>
</evidence>
<dbReference type="PROSITE" id="PS50089">
    <property type="entry name" value="ZF_RING_2"/>
    <property type="match status" value="1"/>
</dbReference>
<evidence type="ECO:0000256" key="19">
    <source>
        <dbReference type="SAM" id="MobiDB-lite"/>
    </source>
</evidence>
<keyword evidence="15" id="KW-1133">Transmembrane helix</keyword>
<comment type="similarity">
    <text evidence="4">Belongs to the pex2/pex10/pex12 family.</text>
</comment>
<evidence type="ECO:0000256" key="4">
    <source>
        <dbReference type="ARBA" id="ARBA00008704"/>
    </source>
</evidence>
<comment type="subcellular location">
    <subcellularLocation>
        <location evidence="2">Peroxisome membrane</location>
        <topology evidence="2">Multi-pass membrane protein</topology>
    </subcellularLocation>
</comment>
<comment type="caution">
    <text evidence="21">The sequence shown here is derived from an EMBL/GenBank/DDBJ whole genome shotgun (WGS) entry which is preliminary data.</text>
</comment>
<evidence type="ECO:0000256" key="2">
    <source>
        <dbReference type="ARBA" id="ARBA00004585"/>
    </source>
</evidence>
<sequence length="242" mass="27200">MMARAQIHTESSNDMQSTHSQTARAETLNSTLQNLVVVVQNSISSLRQSLDQSEGPHSLENQQEAVGSRLSIVTWILRLHMAHYCVTGTYPTIIHRLLKLNHAVDGSTEISYQPDTNRVVALLVGVQAAASMSRYIINFSADAFAEMLESRRFKSSTRAPPPSLEKSVFKKSSLRFDSRSHSKSTCGICRLDRKHAAASIHCGHVFCWNCLNQWISTVQQACPLCRRPCRTQDIIFLHNYQE</sequence>
<keyword evidence="14" id="KW-0653">Protein transport</keyword>
<dbReference type="AlphaFoldDB" id="A0AAD2FJE5"/>
<evidence type="ECO:0000256" key="17">
    <source>
        <dbReference type="ARBA" id="ARBA00023140"/>
    </source>
</evidence>
<keyword evidence="8" id="KW-0808">Transferase</keyword>
<evidence type="ECO:0000256" key="7">
    <source>
        <dbReference type="ARBA" id="ARBA00022593"/>
    </source>
</evidence>
<dbReference type="SUPFAM" id="SSF57850">
    <property type="entry name" value="RING/U-box"/>
    <property type="match status" value="1"/>
</dbReference>